<proteinExistence type="predicted"/>
<evidence type="ECO:0000256" key="2">
    <source>
        <dbReference type="ARBA" id="ARBA00023315"/>
    </source>
</evidence>
<protein>
    <submittedName>
        <fullName evidence="4">GNAT family protein</fullName>
        <ecNumber evidence="4">2.-.-.-</ecNumber>
    </submittedName>
</protein>
<dbReference type="PANTHER" id="PTHR43877:SF2">
    <property type="entry name" value="AMINOALKYLPHOSPHONATE N-ACETYLTRANSFERASE-RELATED"/>
    <property type="match status" value="1"/>
</dbReference>
<feature type="domain" description="N-acetyltransferase" evidence="3">
    <location>
        <begin position="23"/>
        <end position="192"/>
    </location>
</feature>
<evidence type="ECO:0000256" key="1">
    <source>
        <dbReference type="ARBA" id="ARBA00022679"/>
    </source>
</evidence>
<gene>
    <name evidence="4" type="ORF">QRO08_11325</name>
</gene>
<organism evidence="4 5">
    <name type="scientific">Paracidovorax citrulli</name>
    <name type="common">Acidovorax citrulli</name>
    <dbReference type="NCBI Taxonomy" id="80869"/>
    <lineage>
        <taxon>Bacteria</taxon>
        <taxon>Pseudomonadati</taxon>
        <taxon>Pseudomonadota</taxon>
        <taxon>Betaproteobacteria</taxon>
        <taxon>Burkholderiales</taxon>
        <taxon>Comamonadaceae</taxon>
        <taxon>Paracidovorax</taxon>
    </lineage>
</organism>
<keyword evidence="1 4" id="KW-0808">Transferase</keyword>
<dbReference type="Gene3D" id="3.40.630.30">
    <property type="match status" value="1"/>
</dbReference>
<evidence type="ECO:0000313" key="5">
    <source>
        <dbReference type="Proteomes" id="UP001242732"/>
    </source>
</evidence>
<dbReference type="InterPro" id="IPR000182">
    <property type="entry name" value="GNAT_dom"/>
</dbReference>
<keyword evidence="2" id="KW-0012">Acyltransferase</keyword>
<dbReference type="EC" id="2.-.-.-" evidence="4"/>
<dbReference type="GO" id="GO:0016740">
    <property type="term" value="F:transferase activity"/>
    <property type="evidence" value="ECO:0007669"/>
    <property type="project" value="UniProtKB-KW"/>
</dbReference>
<name>A0ABY9AW43_PARCI</name>
<dbReference type="PANTHER" id="PTHR43877">
    <property type="entry name" value="AMINOALKYLPHOSPHONATE N-ACETYLTRANSFERASE-RELATED-RELATED"/>
    <property type="match status" value="1"/>
</dbReference>
<dbReference type="CDD" id="cd04301">
    <property type="entry name" value="NAT_SF"/>
    <property type="match status" value="1"/>
</dbReference>
<dbReference type="Pfam" id="PF00583">
    <property type="entry name" value="Acetyltransf_1"/>
    <property type="match status" value="1"/>
</dbReference>
<dbReference type="EMBL" id="CP127363">
    <property type="protein sequence ID" value="WIY51116.1"/>
    <property type="molecule type" value="Genomic_DNA"/>
</dbReference>
<dbReference type="Proteomes" id="UP001242732">
    <property type="component" value="Chromosome"/>
</dbReference>
<accession>A0ABY9AW43</accession>
<dbReference type="InterPro" id="IPR016181">
    <property type="entry name" value="Acyl_CoA_acyltransferase"/>
</dbReference>
<evidence type="ECO:0000259" key="3">
    <source>
        <dbReference type="PROSITE" id="PS51186"/>
    </source>
</evidence>
<sequence length="195" mass="20510">MNPTAPAPSVSGGPSGPPGMPAVRIGLLDASHAAAYKALRDAALLAAPEAFTSDYASAVARPAESYAASFGTPGSGLFFLGAFDADSGELLGSVGCERQERLQQRHCAHVIAMMVATHAQRRGIGRQLLRACIDYALQMDGLELLELSVTAVNGNAVGLYESEGFRPWGLLPGAIRVAGIPYDKLHMYRMLPRAT</sequence>
<dbReference type="GeneID" id="79792256"/>
<dbReference type="SUPFAM" id="SSF55729">
    <property type="entry name" value="Acyl-CoA N-acyltransferases (Nat)"/>
    <property type="match status" value="1"/>
</dbReference>
<reference evidence="4 5" key="1">
    <citation type="submission" date="2023-06" db="EMBL/GenBank/DDBJ databases">
        <authorList>
            <person name="Ham H."/>
            <person name="Park D.S."/>
        </authorList>
    </citation>
    <scope>NUCLEOTIDE SEQUENCE [LARGE SCALE GENOMIC DNA]</scope>
    <source>
        <strain evidence="4 5">KACC 17005</strain>
    </source>
</reference>
<keyword evidence="5" id="KW-1185">Reference proteome</keyword>
<dbReference type="RefSeq" id="WP_017440091.1">
    <property type="nucleotide sequence ID" value="NZ_CP023687.1"/>
</dbReference>
<dbReference type="InterPro" id="IPR050832">
    <property type="entry name" value="Bact_Acetyltransf"/>
</dbReference>
<dbReference type="PROSITE" id="PS51186">
    <property type="entry name" value="GNAT"/>
    <property type="match status" value="1"/>
</dbReference>
<evidence type="ECO:0000313" key="4">
    <source>
        <dbReference type="EMBL" id="WIY51116.1"/>
    </source>
</evidence>